<protein>
    <submittedName>
        <fullName evidence="4">DUF4880 domain-containing protein</fullName>
    </submittedName>
    <submittedName>
        <fullName evidence="5">FecR domain-containing protein</fullName>
    </submittedName>
</protein>
<evidence type="ECO:0000313" key="5">
    <source>
        <dbReference type="EMBL" id="UPL19880.1"/>
    </source>
</evidence>
<evidence type="ECO:0000313" key="6">
    <source>
        <dbReference type="Proteomes" id="UP000245216"/>
    </source>
</evidence>
<dbReference type="GeneID" id="29371147"/>
<dbReference type="Gene3D" id="2.60.120.1440">
    <property type="match status" value="1"/>
</dbReference>
<feature type="transmembrane region" description="Helical" evidence="1">
    <location>
        <begin position="139"/>
        <end position="157"/>
    </location>
</feature>
<proteinExistence type="predicted"/>
<dbReference type="PANTHER" id="PTHR30273:SF2">
    <property type="entry name" value="PROTEIN FECR"/>
    <property type="match status" value="1"/>
</dbReference>
<keyword evidence="1" id="KW-1133">Transmembrane helix</keyword>
<dbReference type="PIRSF" id="PIRSF018266">
    <property type="entry name" value="FecR"/>
    <property type="match status" value="1"/>
</dbReference>
<evidence type="ECO:0000313" key="4">
    <source>
        <dbReference type="EMBL" id="PWE13318.1"/>
    </source>
</evidence>
<organism evidence="4 6">
    <name type="scientific">Alcaligenes faecalis</name>
    <dbReference type="NCBI Taxonomy" id="511"/>
    <lineage>
        <taxon>Bacteria</taxon>
        <taxon>Pseudomonadati</taxon>
        <taxon>Pseudomonadota</taxon>
        <taxon>Betaproteobacteria</taxon>
        <taxon>Burkholderiales</taxon>
        <taxon>Alcaligenaceae</taxon>
        <taxon>Alcaligenes</taxon>
    </lineage>
</organism>
<gene>
    <name evidence="4" type="ORF">DF183_16025</name>
    <name evidence="5" type="ORF">MXF72_10580</name>
</gene>
<dbReference type="KEGG" id="afa:UZ73_17115"/>
<dbReference type="AlphaFoldDB" id="A0A2U2BH22"/>
<accession>A0A2U2BH22</accession>
<dbReference type="Pfam" id="PF04773">
    <property type="entry name" value="FecR"/>
    <property type="match status" value="1"/>
</dbReference>
<evidence type="ECO:0000259" key="2">
    <source>
        <dbReference type="Pfam" id="PF04773"/>
    </source>
</evidence>
<dbReference type="Proteomes" id="UP000830925">
    <property type="component" value="Chromosome"/>
</dbReference>
<feature type="domain" description="FecR protein" evidence="2">
    <location>
        <begin position="167"/>
        <end position="263"/>
    </location>
</feature>
<name>A0A2U2BH22_ALCFA</name>
<dbReference type="RefSeq" id="WP_045931550.1">
    <property type="nucleotide sequence ID" value="NZ_CP013119.1"/>
</dbReference>
<evidence type="ECO:0000259" key="3">
    <source>
        <dbReference type="Pfam" id="PF16220"/>
    </source>
</evidence>
<dbReference type="Pfam" id="PF16220">
    <property type="entry name" value="DUF4880"/>
    <property type="match status" value="1"/>
</dbReference>
<dbReference type="InterPro" id="IPR012373">
    <property type="entry name" value="Ferrdict_sens_TM"/>
</dbReference>
<dbReference type="InterPro" id="IPR032623">
    <property type="entry name" value="FecR_N"/>
</dbReference>
<dbReference type="EMBL" id="CP095873">
    <property type="protein sequence ID" value="UPL19880.1"/>
    <property type="molecule type" value="Genomic_DNA"/>
</dbReference>
<reference evidence="4 6" key="2">
    <citation type="submission" date="2018-05" db="EMBL/GenBank/DDBJ databases">
        <authorList>
            <person name="Lanie J.A."/>
            <person name="Ng W.-L."/>
            <person name="Kazmierczak K.M."/>
            <person name="Andrzejewski T.M."/>
            <person name="Davidsen T.M."/>
            <person name="Wayne K.J."/>
            <person name="Tettelin H."/>
            <person name="Glass J.I."/>
            <person name="Rusch D."/>
            <person name="Podicherti R."/>
            <person name="Tsui H.-C.T."/>
            <person name="Winkler M.E."/>
        </authorList>
    </citation>
    <scope>NUCLEOTIDE SEQUENCE [LARGE SCALE GENOMIC DNA]</scope>
    <source>
        <strain evidence="4 6">YBY</strain>
    </source>
</reference>
<dbReference type="PANTHER" id="PTHR30273">
    <property type="entry name" value="PERIPLASMIC SIGNAL SENSOR AND SIGMA FACTOR ACTIVATOR FECR-RELATED"/>
    <property type="match status" value="1"/>
</dbReference>
<feature type="domain" description="FecR N-terminal" evidence="3">
    <location>
        <begin position="37"/>
        <end position="74"/>
    </location>
</feature>
<dbReference type="STRING" id="511.UZ73_17115"/>
<dbReference type="GO" id="GO:0016989">
    <property type="term" value="F:sigma factor antagonist activity"/>
    <property type="evidence" value="ECO:0007669"/>
    <property type="project" value="TreeGrafter"/>
</dbReference>
<dbReference type="InterPro" id="IPR006860">
    <property type="entry name" value="FecR"/>
</dbReference>
<dbReference type="EMBL" id="QEXO01000004">
    <property type="protein sequence ID" value="PWE13318.1"/>
    <property type="molecule type" value="Genomic_DNA"/>
</dbReference>
<keyword evidence="1" id="KW-0812">Transmembrane</keyword>
<dbReference type="Proteomes" id="UP000245216">
    <property type="component" value="Unassembled WGS sequence"/>
</dbReference>
<sequence length="386" mass="42733">MSRFSPSSHASSVPFDEAVEAREYEEFFRQQDLVHVAAVDWHTRWERGLSAAEQAEFQLWLNTDPAHAAAYAHLDDGMMVLHSASAQQTQHMAQGRPSCFNHASGQFEHVDRNTARRQKSVNVLGRWSSLFGLSSRRNWFAFCFVAFLAVGIGWHQWGQGRFFSTQYAVKRGQSQTIALPDGSVLVLDAETQAKVIFYRDRREVRIKEGQVMFSVAPDRDSPFQVLVGRARVTVVGTRFSVRYRQTGMDADTVNVAVEEGHVRVADVGGWFGRGAGAEVNLVAGQGLSMAADGHMGKVSAVAPGSIALWRKGLVHFENTSLGDALVELERYGSTGLVVHDPAVAAMSIGGSFQVTRPDEFARMVRQILPVRLVPREAGKFEITLQR</sequence>
<reference evidence="4 6" key="1">
    <citation type="submission" date="2018-05" db="EMBL/GenBank/DDBJ databases">
        <title>Genome Sequence of an Efficient Indole-Degrading Bacterium, Alcaligenes sp.YBY.</title>
        <authorList>
            <person name="Yang B."/>
        </authorList>
    </citation>
    <scope>NUCLEOTIDE SEQUENCE [LARGE SCALE GENOMIC DNA]</scope>
    <source>
        <strain evidence="4 6">YBY</strain>
    </source>
</reference>
<evidence type="ECO:0000256" key="1">
    <source>
        <dbReference type="SAM" id="Phobius"/>
    </source>
</evidence>
<keyword evidence="1" id="KW-0472">Membrane</keyword>
<reference evidence="5" key="3">
    <citation type="submission" date="2022-04" db="EMBL/GenBank/DDBJ databases">
        <title>Genomic mining of Alcaligenes faecalis D334 producing ectoin and derivatives.</title>
        <authorList>
            <person name="Doan V.T."/>
            <person name="Quach N.T."/>
            <person name="Vu T.-H.-N."/>
            <person name="Phi Q.-T."/>
        </authorList>
    </citation>
    <scope>NUCLEOTIDE SEQUENCE</scope>
    <source>
        <strain evidence="5">D334</strain>
    </source>
</reference>